<reference evidence="3" key="1">
    <citation type="submission" date="2019-03" db="EMBL/GenBank/DDBJ databases">
        <title>Improved annotation for the trematode Fasciola hepatica.</title>
        <authorList>
            <person name="Choi Y.-J."/>
            <person name="Martin J."/>
            <person name="Mitreva M."/>
        </authorList>
    </citation>
    <scope>NUCLEOTIDE SEQUENCE [LARGE SCALE GENOMIC DNA]</scope>
</reference>
<dbReference type="InterPro" id="IPR044542">
    <property type="entry name" value="NAA30-like"/>
</dbReference>
<sequence length="173" mass="20568">MPELTAKITPDTSNHTRFTETQAGALICHDYEQQKYYRIFQSEIDLDIIRRYVERNLCSTYPDVTYRYFAMNWPELCIFSFTDTHIPIGLIIGQETEPHVGRITMFTVENRVEKHLVYRRLLELELSKMHEIGIRKVILKPKDERMKKKLLRYIGNAGPLRYVNPDGEFQFHI</sequence>
<dbReference type="AlphaFoldDB" id="A0A4E0RCS3"/>
<dbReference type="Proteomes" id="UP000230066">
    <property type="component" value="Unassembled WGS sequence"/>
</dbReference>
<dbReference type="GO" id="GO:0031417">
    <property type="term" value="C:NatC complex"/>
    <property type="evidence" value="ECO:0007669"/>
    <property type="project" value="TreeGrafter"/>
</dbReference>
<dbReference type="EMBL" id="JXXN02001229">
    <property type="protein sequence ID" value="THD25233.1"/>
    <property type="molecule type" value="Genomic_DNA"/>
</dbReference>
<organism evidence="3 4">
    <name type="scientific">Fasciola hepatica</name>
    <name type="common">Liver fluke</name>
    <dbReference type="NCBI Taxonomy" id="6192"/>
    <lineage>
        <taxon>Eukaryota</taxon>
        <taxon>Metazoa</taxon>
        <taxon>Spiralia</taxon>
        <taxon>Lophotrochozoa</taxon>
        <taxon>Platyhelminthes</taxon>
        <taxon>Trematoda</taxon>
        <taxon>Digenea</taxon>
        <taxon>Plagiorchiida</taxon>
        <taxon>Echinostomata</taxon>
        <taxon>Echinostomatoidea</taxon>
        <taxon>Fasciolidae</taxon>
        <taxon>Fasciola</taxon>
    </lineage>
</organism>
<proteinExistence type="predicted"/>
<evidence type="ECO:0000256" key="1">
    <source>
        <dbReference type="ARBA" id="ARBA00022679"/>
    </source>
</evidence>
<gene>
    <name evidence="3" type="ORF">D915_004071</name>
</gene>
<dbReference type="GO" id="GO:0004596">
    <property type="term" value="F:protein-N-terminal amino-acid acetyltransferase activity"/>
    <property type="evidence" value="ECO:0007669"/>
    <property type="project" value="InterPro"/>
</dbReference>
<evidence type="ECO:0000313" key="4">
    <source>
        <dbReference type="Proteomes" id="UP000230066"/>
    </source>
</evidence>
<evidence type="ECO:0000256" key="2">
    <source>
        <dbReference type="ARBA" id="ARBA00023315"/>
    </source>
</evidence>
<comment type="caution">
    <text evidence="3">The sequence shown here is derived from an EMBL/GenBank/DDBJ whole genome shotgun (WGS) entry which is preliminary data.</text>
</comment>
<evidence type="ECO:0000313" key="3">
    <source>
        <dbReference type="EMBL" id="THD25233.1"/>
    </source>
</evidence>
<keyword evidence="1" id="KW-0808">Transferase</keyword>
<dbReference type="PANTHER" id="PTHR45896:SF1">
    <property type="entry name" value="N-ALPHA-ACETYLTRANSFERASE 30"/>
    <property type="match status" value="1"/>
</dbReference>
<accession>A0A4E0RCS3</accession>
<keyword evidence="2" id="KW-0012">Acyltransferase</keyword>
<dbReference type="Gene3D" id="3.40.630.30">
    <property type="match status" value="1"/>
</dbReference>
<protein>
    <submittedName>
        <fullName evidence="3">N-acetyltransferase mak3</fullName>
    </submittedName>
</protein>
<keyword evidence="4" id="KW-1185">Reference proteome</keyword>
<name>A0A4E0RCS3_FASHE</name>
<dbReference type="PANTHER" id="PTHR45896">
    <property type="entry name" value="N-ALPHA-ACETYLTRANSFERASE 30"/>
    <property type="match status" value="1"/>
</dbReference>